<feature type="compositionally biased region" description="Low complexity" evidence="4">
    <location>
        <begin position="360"/>
        <end position="382"/>
    </location>
</feature>
<dbReference type="InterPro" id="IPR022644">
    <property type="entry name" value="De-COase2_N"/>
</dbReference>
<proteinExistence type="predicted"/>
<evidence type="ECO:0000256" key="3">
    <source>
        <dbReference type="PIRSR" id="PIRSR600183-50"/>
    </source>
</evidence>
<feature type="modified residue" description="N6-(pyridoxal phosphate)lysine" evidence="3">
    <location>
        <position position="78"/>
    </location>
</feature>
<dbReference type="GO" id="GO:0008836">
    <property type="term" value="F:diaminopimelate decarboxylase activity"/>
    <property type="evidence" value="ECO:0007669"/>
    <property type="project" value="UniProtKB-EC"/>
</dbReference>
<evidence type="ECO:0000256" key="1">
    <source>
        <dbReference type="ARBA" id="ARBA00001933"/>
    </source>
</evidence>
<dbReference type="PANTHER" id="PTHR43727">
    <property type="entry name" value="DIAMINOPIMELATE DECARBOXYLASE"/>
    <property type="match status" value="1"/>
</dbReference>
<dbReference type="Gene3D" id="3.20.20.10">
    <property type="entry name" value="Alanine racemase"/>
    <property type="match status" value="1"/>
</dbReference>
<evidence type="ECO:0000313" key="6">
    <source>
        <dbReference type="EMBL" id="SPC34875.1"/>
    </source>
</evidence>
<dbReference type="PANTHER" id="PTHR43727:SF2">
    <property type="entry name" value="GROUP IV DECARBOXYLASE"/>
    <property type="match status" value="1"/>
</dbReference>
<reference evidence="7" key="1">
    <citation type="submission" date="2018-01" db="EMBL/GenBank/DDBJ databases">
        <authorList>
            <person name="Kerou L M."/>
        </authorList>
    </citation>
    <scope>NUCLEOTIDE SEQUENCE [LARGE SCALE GENOMIC DNA]</scope>
    <source>
        <strain evidence="7">SCU2</strain>
    </source>
</reference>
<dbReference type="AlphaFoldDB" id="A0A2K5ATB4"/>
<dbReference type="KEGG" id="ncv:NCAV_1712"/>
<keyword evidence="6" id="KW-0456">Lyase</keyword>
<dbReference type="Gene3D" id="2.40.37.10">
    <property type="entry name" value="Lyase, Ornithine Decarboxylase, Chain A, domain 1"/>
    <property type="match status" value="1"/>
</dbReference>
<feature type="domain" description="Orn/DAP/Arg decarboxylase 2 N-terminal" evidence="5">
    <location>
        <begin position="55"/>
        <end position="308"/>
    </location>
</feature>
<dbReference type="PRINTS" id="PR01179">
    <property type="entry name" value="ODADCRBXLASE"/>
</dbReference>
<dbReference type="GeneID" id="41595696"/>
<gene>
    <name evidence="6" type="primary">lysA</name>
    <name evidence="6" type="ORF">NCAV_1712</name>
</gene>
<keyword evidence="7" id="KW-1185">Reference proteome</keyword>
<evidence type="ECO:0000256" key="4">
    <source>
        <dbReference type="SAM" id="MobiDB-lite"/>
    </source>
</evidence>
<sequence length="490" mass="55452">MEYTNKELGEHKSKLQLVQEINLNLNRFMSDDELYEAIEKFGTPLYIIDEETLHRKVRELLDAYKGFKGKRQIAYSVKANFNPSVIRAFIKDAIMFDLTSLGELYFYTRCGGDASAVIYTSVAEEEDEYLQVLKAGVGRVVVSSYNGLLNLISAASRLGIRPRTMIRINPEIAVKAEVKASYRHGKFGVPFNTNARDSATNMIKRIMQDNMLEFEGFHFHLGSQITDYTCFTHALDRLDAFITNMKKIYPNFTFNTIDIGGGTPVSYGEYVPTPAEMASSIVDKLNRIAENHNNNFTLVIESGRYLTAESTILVSRIVNTKEYTNDRFLIVDSGYHILLDAALLKQEYPQEVFPSKDDNSSSNSSSNSDYSNNSNGNSSNYHSKYDARSCNGNNSNHNESYTPVRTHLVGRLCDTYDIFPISKASRLNGAKKNRYIVFYNVGAYSIVFNMPFHCQTKPPILMKMSDGRLVLVRKPTTIEHLFLEEGGDML</sequence>
<comment type="cofactor">
    <cofactor evidence="1 3">
        <name>pyridoxal 5'-phosphate</name>
        <dbReference type="ChEBI" id="CHEBI:597326"/>
    </cofactor>
</comment>
<keyword evidence="2 3" id="KW-0663">Pyridoxal phosphate</keyword>
<evidence type="ECO:0000259" key="5">
    <source>
        <dbReference type="Pfam" id="PF02784"/>
    </source>
</evidence>
<name>A0A2K5ATB4_9ARCH</name>
<feature type="active site" description="Proton donor" evidence="3">
    <location>
        <position position="413"/>
    </location>
</feature>
<dbReference type="EC" id="4.1.1.20" evidence="6"/>
<dbReference type="EMBL" id="LT981265">
    <property type="protein sequence ID" value="SPC34875.1"/>
    <property type="molecule type" value="Genomic_DNA"/>
</dbReference>
<dbReference type="SUPFAM" id="SSF51419">
    <property type="entry name" value="PLP-binding barrel"/>
    <property type="match status" value="1"/>
</dbReference>
<dbReference type="InterPro" id="IPR009006">
    <property type="entry name" value="Ala_racemase/Decarboxylase_C"/>
</dbReference>
<dbReference type="RefSeq" id="WP_103286552.1">
    <property type="nucleotide sequence ID" value="NZ_LT981265.1"/>
</dbReference>
<feature type="region of interest" description="Disordered" evidence="4">
    <location>
        <begin position="352"/>
        <end position="401"/>
    </location>
</feature>
<evidence type="ECO:0000256" key="2">
    <source>
        <dbReference type="ARBA" id="ARBA00022898"/>
    </source>
</evidence>
<dbReference type="SUPFAM" id="SSF50621">
    <property type="entry name" value="Alanine racemase C-terminal domain-like"/>
    <property type="match status" value="1"/>
</dbReference>
<accession>A0A2K5ATB4</accession>
<dbReference type="Proteomes" id="UP000236248">
    <property type="component" value="Chromosome NCAV"/>
</dbReference>
<evidence type="ECO:0000313" key="7">
    <source>
        <dbReference type="Proteomes" id="UP000236248"/>
    </source>
</evidence>
<dbReference type="Pfam" id="PF02784">
    <property type="entry name" value="Orn_Arg_deC_N"/>
    <property type="match status" value="1"/>
</dbReference>
<feature type="compositionally biased region" description="Polar residues" evidence="4">
    <location>
        <begin position="390"/>
        <end position="401"/>
    </location>
</feature>
<organism evidence="6 7">
    <name type="scientific">Candidatus Nitrosocaldus cavascurensis</name>
    <dbReference type="NCBI Taxonomy" id="2058097"/>
    <lineage>
        <taxon>Archaea</taxon>
        <taxon>Nitrososphaerota</taxon>
        <taxon>Nitrososphaeria</taxon>
        <taxon>Candidatus Nitrosocaldales</taxon>
        <taxon>Candidatus Nitrosocaldaceae</taxon>
        <taxon>Candidatus Nitrosocaldus</taxon>
    </lineage>
</organism>
<protein>
    <submittedName>
        <fullName evidence="6">Diaminopimelate decarboxylase LysA</fullName>
        <ecNumber evidence="6">4.1.1.20</ecNumber>
    </submittedName>
</protein>
<dbReference type="InterPro" id="IPR029066">
    <property type="entry name" value="PLP-binding_barrel"/>
</dbReference>
<dbReference type="InterPro" id="IPR000183">
    <property type="entry name" value="Orn/DAP/Arg_de-COase"/>
</dbReference>
<dbReference type="GO" id="GO:0009089">
    <property type="term" value="P:lysine biosynthetic process via diaminopimelate"/>
    <property type="evidence" value="ECO:0007669"/>
    <property type="project" value="TreeGrafter"/>
</dbReference>